<dbReference type="InterPro" id="IPR017871">
    <property type="entry name" value="ABC_transporter-like_CS"/>
</dbReference>
<dbReference type="EMBL" id="VNFK01000009">
    <property type="protein sequence ID" value="TVU61941.1"/>
    <property type="molecule type" value="Genomic_DNA"/>
</dbReference>
<dbReference type="SUPFAM" id="SSF52540">
    <property type="entry name" value="P-loop containing nucleoside triphosphate hydrolases"/>
    <property type="match status" value="2"/>
</dbReference>
<evidence type="ECO:0000313" key="5">
    <source>
        <dbReference type="EMBL" id="TVU61941.1"/>
    </source>
</evidence>
<dbReference type="InterPro" id="IPR027417">
    <property type="entry name" value="P-loop_NTPase"/>
</dbReference>
<accession>A0A558GYH9</accession>
<organism evidence="5 6">
    <name type="scientific">Paenarthrobacter nitroguajacolicus</name>
    <name type="common">Arthrobacter nitroguajacolicus</name>
    <dbReference type="NCBI Taxonomy" id="211146"/>
    <lineage>
        <taxon>Bacteria</taxon>
        <taxon>Bacillati</taxon>
        <taxon>Actinomycetota</taxon>
        <taxon>Actinomycetes</taxon>
        <taxon>Micrococcales</taxon>
        <taxon>Micrococcaceae</taxon>
        <taxon>Paenarthrobacter</taxon>
    </lineage>
</organism>
<dbReference type="InterPro" id="IPR003593">
    <property type="entry name" value="AAA+_ATPase"/>
</dbReference>
<dbReference type="OrthoDB" id="4008250at2"/>
<keyword evidence="2" id="KW-0547">Nucleotide-binding</keyword>
<proteinExistence type="predicted"/>
<dbReference type="GO" id="GO:0016887">
    <property type="term" value="F:ATP hydrolysis activity"/>
    <property type="evidence" value="ECO:0007669"/>
    <property type="project" value="InterPro"/>
</dbReference>
<dbReference type="PROSITE" id="PS00211">
    <property type="entry name" value="ABC_TRANSPORTER_1"/>
    <property type="match status" value="2"/>
</dbReference>
<dbReference type="PANTHER" id="PTHR43776">
    <property type="entry name" value="TRANSPORT ATP-BINDING PROTEIN"/>
    <property type="match status" value="1"/>
</dbReference>
<keyword evidence="3 5" id="KW-0067">ATP-binding</keyword>
<feature type="domain" description="ABC transporter" evidence="4">
    <location>
        <begin position="4"/>
        <end position="248"/>
    </location>
</feature>
<evidence type="ECO:0000256" key="3">
    <source>
        <dbReference type="ARBA" id="ARBA00022840"/>
    </source>
</evidence>
<dbReference type="Proteomes" id="UP000316500">
    <property type="component" value="Unassembled WGS sequence"/>
</dbReference>
<gene>
    <name evidence="5" type="ORF">FQP90_12770</name>
</gene>
<dbReference type="InterPro" id="IPR003439">
    <property type="entry name" value="ABC_transporter-like_ATP-bd"/>
</dbReference>
<evidence type="ECO:0000259" key="4">
    <source>
        <dbReference type="PROSITE" id="PS50893"/>
    </source>
</evidence>
<dbReference type="SMART" id="SM00382">
    <property type="entry name" value="AAA"/>
    <property type="match status" value="2"/>
</dbReference>
<protein>
    <submittedName>
        <fullName evidence="5">ABC transporter ATP-binding protein</fullName>
    </submittedName>
</protein>
<reference evidence="5 6" key="1">
    <citation type="submission" date="2019-07" db="EMBL/GenBank/DDBJ databases">
        <title>Diversity of Bacteria from Kongsfjorden, Arctic.</title>
        <authorList>
            <person name="Yu Y."/>
        </authorList>
    </citation>
    <scope>NUCLEOTIDE SEQUENCE [LARGE SCALE GENOMIC DNA]</scope>
    <source>
        <strain evidence="5 6">SM1928</strain>
    </source>
</reference>
<keyword evidence="1" id="KW-0813">Transport</keyword>
<dbReference type="RefSeq" id="WP_144650982.1">
    <property type="nucleotide sequence ID" value="NZ_VNFK01000009.1"/>
</dbReference>
<dbReference type="PROSITE" id="PS50893">
    <property type="entry name" value="ABC_TRANSPORTER_2"/>
    <property type="match status" value="2"/>
</dbReference>
<sequence length="559" mass="59850">MASLEISNLRIAIRGKTIVDGLSFKVLAGQRLCLLGASGSGKSMTASAVLGRLPSNAVATGSIRINGHEVLGVPAPKRPENARVAMIFQDSAVALNPLVRLVDQMVVPLRRHRGLDATDARAAALELAEAVGLPDPSTLITAYPSELSGGQRQRVCIALALACNTRLMVADEPTTALDVVTQAKVLKVLNKFTAGEKSPALLFITHDFAVASELCTDAVVLRDGRIVEEGLLRDVLANPRDPYSRNLIRAARAATIAPYLQEFSASTEAVDSNAVVSGTNAEPAFFDIDRVSRSYQMPRQHRFAKRVERVALGQTSLKIDAGERVGIVGVSGSGKTTLLRLMLALESSDTGSVRCAGSEVEPGPLKELRWYRRRVQYVPQDPAGSLDPRMTVKDLVAEPLIRLNVDVDRKQAVREALESVGLGPEYLDRRASELSGGQAQRVALARAIATRPDFLLADEPVSGLDLPMREQVIELLRSIAEERGTGLLIVSHDLSMVASLCHRTVVMHDGAVIEDRATLALLANPQHPRTRELVGAIPVLPAPENPGAADGPTLATLAN</sequence>
<dbReference type="GO" id="GO:0055085">
    <property type="term" value="P:transmembrane transport"/>
    <property type="evidence" value="ECO:0007669"/>
    <property type="project" value="UniProtKB-ARBA"/>
</dbReference>
<evidence type="ECO:0000313" key="6">
    <source>
        <dbReference type="Proteomes" id="UP000316500"/>
    </source>
</evidence>
<evidence type="ECO:0000256" key="1">
    <source>
        <dbReference type="ARBA" id="ARBA00022448"/>
    </source>
</evidence>
<dbReference type="Gene3D" id="3.40.50.300">
    <property type="entry name" value="P-loop containing nucleotide triphosphate hydrolases"/>
    <property type="match status" value="2"/>
</dbReference>
<dbReference type="Pfam" id="PF00005">
    <property type="entry name" value="ABC_tran"/>
    <property type="match status" value="2"/>
</dbReference>
<dbReference type="CDD" id="cd03257">
    <property type="entry name" value="ABC_NikE_OppD_transporters"/>
    <property type="match status" value="2"/>
</dbReference>
<evidence type="ECO:0000256" key="2">
    <source>
        <dbReference type="ARBA" id="ARBA00022741"/>
    </source>
</evidence>
<feature type="domain" description="ABC transporter" evidence="4">
    <location>
        <begin position="286"/>
        <end position="534"/>
    </location>
</feature>
<dbReference type="AlphaFoldDB" id="A0A558GYH9"/>
<name>A0A558GYH9_PAENT</name>
<comment type="caution">
    <text evidence="5">The sequence shown here is derived from an EMBL/GenBank/DDBJ whole genome shotgun (WGS) entry which is preliminary data.</text>
</comment>
<dbReference type="GO" id="GO:0005524">
    <property type="term" value="F:ATP binding"/>
    <property type="evidence" value="ECO:0007669"/>
    <property type="project" value="UniProtKB-KW"/>
</dbReference>
<dbReference type="InterPro" id="IPR050319">
    <property type="entry name" value="ABC_transp_ATP-bind"/>
</dbReference>